<accession>A0A2T0X5T8</accession>
<proteinExistence type="inferred from homology"/>
<dbReference type="GO" id="GO:0030288">
    <property type="term" value="C:outer membrane-bounded periplasmic space"/>
    <property type="evidence" value="ECO:0007669"/>
    <property type="project" value="UniProtKB-ARBA"/>
</dbReference>
<dbReference type="Gene3D" id="3.40.190.10">
    <property type="entry name" value="Periplasmic binding protein-like II"/>
    <property type="match status" value="1"/>
</dbReference>
<dbReference type="AlphaFoldDB" id="A0A2T0X5T8"/>
<dbReference type="PANTHER" id="PTHR30290">
    <property type="entry name" value="PERIPLASMIC BINDING COMPONENT OF ABC TRANSPORTER"/>
    <property type="match status" value="1"/>
</dbReference>
<evidence type="ECO:0000313" key="7">
    <source>
        <dbReference type="EMBL" id="PRY94308.1"/>
    </source>
</evidence>
<evidence type="ECO:0000256" key="2">
    <source>
        <dbReference type="ARBA" id="ARBA00005695"/>
    </source>
</evidence>
<keyword evidence="5" id="KW-0472">Membrane</keyword>
<evidence type="ECO:0000256" key="5">
    <source>
        <dbReference type="SAM" id="Phobius"/>
    </source>
</evidence>
<dbReference type="GO" id="GO:0043190">
    <property type="term" value="C:ATP-binding cassette (ABC) transporter complex"/>
    <property type="evidence" value="ECO:0007669"/>
    <property type="project" value="InterPro"/>
</dbReference>
<evidence type="ECO:0000256" key="1">
    <source>
        <dbReference type="ARBA" id="ARBA00004418"/>
    </source>
</evidence>
<dbReference type="PANTHER" id="PTHR30290:SF10">
    <property type="entry name" value="PERIPLASMIC OLIGOPEPTIDE-BINDING PROTEIN-RELATED"/>
    <property type="match status" value="1"/>
</dbReference>
<dbReference type="PROSITE" id="PS51318">
    <property type="entry name" value="TAT"/>
    <property type="match status" value="1"/>
</dbReference>
<name>A0A2T0X5T8_9RHOB</name>
<dbReference type="InterPro" id="IPR006311">
    <property type="entry name" value="TAT_signal"/>
</dbReference>
<keyword evidence="5" id="KW-1133">Transmembrane helix</keyword>
<dbReference type="OrthoDB" id="9803988at2"/>
<keyword evidence="8" id="KW-1185">Reference proteome</keyword>
<dbReference type="InterPro" id="IPR000914">
    <property type="entry name" value="SBP_5_dom"/>
</dbReference>
<comment type="subcellular location">
    <subcellularLocation>
        <location evidence="1">Periplasm</location>
    </subcellularLocation>
</comment>
<comment type="caution">
    <text evidence="7">The sequence shown here is derived from an EMBL/GenBank/DDBJ whole genome shotgun (WGS) entry which is preliminary data.</text>
</comment>
<keyword evidence="5" id="KW-0812">Transmembrane</keyword>
<dbReference type="Proteomes" id="UP000238392">
    <property type="component" value="Unassembled WGS sequence"/>
</dbReference>
<dbReference type="PIRSF" id="PIRSF002741">
    <property type="entry name" value="MppA"/>
    <property type="match status" value="1"/>
</dbReference>
<dbReference type="Pfam" id="PF00496">
    <property type="entry name" value="SBP_bac_5"/>
    <property type="match status" value="1"/>
</dbReference>
<evidence type="ECO:0000259" key="6">
    <source>
        <dbReference type="Pfam" id="PF00496"/>
    </source>
</evidence>
<comment type="similarity">
    <text evidence="2">Belongs to the bacterial solute-binding protein 5 family.</text>
</comment>
<dbReference type="Gene3D" id="3.10.105.10">
    <property type="entry name" value="Dipeptide-binding Protein, Domain 3"/>
    <property type="match status" value="1"/>
</dbReference>
<reference evidence="7 8" key="1">
    <citation type="submission" date="2018-03" db="EMBL/GenBank/DDBJ databases">
        <title>Genomic Encyclopedia of Archaeal and Bacterial Type Strains, Phase II (KMG-II): from individual species to whole genera.</title>
        <authorList>
            <person name="Goeker M."/>
        </authorList>
    </citation>
    <scope>NUCLEOTIDE SEQUENCE [LARGE SCALE GENOMIC DNA]</scope>
    <source>
        <strain evidence="7 8">DSM 100212</strain>
    </source>
</reference>
<evidence type="ECO:0000256" key="3">
    <source>
        <dbReference type="ARBA" id="ARBA00022448"/>
    </source>
</evidence>
<dbReference type="GO" id="GO:0015833">
    <property type="term" value="P:peptide transport"/>
    <property type="evidence" value="ECO:0007669"/>
    <property type="project" value="TreeGrafter"/>
</dbReference>
<keyword evidence="3" id="KW-0813">Transport</keyword>
<dbReference type="RefSeq" id="WP_106262558.1">
    <property type="nucleotide sequence ID" value="NZ_PVTQ01000001.1"/>
</dbReference>
<feature type="domain" description="Solute-binding protein family 5" evidence="6">
    <location>
        <begin position="111"/>
        <end position="463"/>
    </location>
</feature>
<evidence type="ECO:0000256" key="4">
    <source>
        <dbReference type="ARBA" id="ARBA00022729"/>
    </source>
</evidence>
<dbReference type="CDD" id="cd08503">
    <property type="entry name" value="PBP2_NikA_DppA_OppA_like_17"/>
    <property type="match status" value="1"/>
</dbReference>
<keyword evidence="4" id="KW-0732">Signal</keyword>
<dbReference type="EMBL" id="PVTQ01000001">
    <property type="protein sequence ID" value="PRY94308.1"/>
    <property type="molecule type" value="Genomic_DNA"/>
</dbReference>
<protein>
    <submittedName>
        <fullName evidence="7">Peptide/nickel transport system substrate-binding protein</fullName>
    </submittedName>
</protein>
<evidence type="ECO:0000313" key="8">
    <source>
        <dbReference type="Proteomes" id="UP000238392"/>
    </source>
</evidence>
<sequence>MRKDKRAPSALHPVIPALVRDCTEGRLERREFLALASTFGASTAMAYGLIGLPVPAEAQEGLPDLPKETTLRCQMRVLAVDDPRLFDWSEKGNIARGICENLVRWRSDYTFEPWLLESWEVNDDATQYAFNLREGVSWSNGDQLIVEDLAYNFERWCDPTVEGNSMAVRMAALRNKQTGKLQDGAIRLESAHRMTLRLAFPDTALIANLTDYPALIVHPSFDKTGASLSANPIGTGPYTLAALEVGKRAVLKRRPGWWGGDVALDRIEYLDFGTDPAASVKAFKEGLIDMVHESSADFIETFDALGLKRSEVQTASTLICRANRNQMVNGVPLFANVRVRKALQRAVDNGIVLELGYRNRGVVGENHHVAPIQPEYTPMPPAPRDPQVARDLLAEAGASAATFELVTLDDDWNRASGDAIAVQMRDAGINVTRKLLHGPMFWDSWRTHALSCTQWTARPLAVQILSLAYTSDGAWNETGIKSPVLDGLIQQALQTPDTEARRAIVAKIQAFLQEDGTIIQPFWRSVFRHARANVLGARAHQALEHHHDRWSLIETDNQPAKAD</sequence>
<dbReference type="InterPro" id="IPR039424">
    <property type="entry name" value="SBP_5"/>
</dbReference>
<dbReference type="GO" id="GO:1904680">
    <property type="term" value="F:peptide transmembrane transporter activity"/>
    <property type="evidence" value="ECO:0007669"/>
    <property type="project" value="TreeGrafter"/>
</dbReference>
<gene>
    <name evidence="7" type="ORF">CLV74_101445</name>
</gene>
<dbReference type="SUPFAM" id="SSF53850">
    <property type="entry name" value="Periplasmic binding protein-like II"/>
    <property type="match status" value="1"/>
</dbReference>
<dbReference type="InterPro" id="IPR030678">
    <property type="entry name" value="Peptide/Ni-bd"/>
</dbReference>
<organism evidence="7 8">
    <name type="scientific">Donghicola tyrosinivorans</name>
    <dbReference type="NCBI Taxonomy" id="1652492"/>
    <lineage>
        <taxon>Bacteria</taxon>
        <taxon>Pseudomonadati</taxon>
        <taxon>Pseudomonadota</taxon>
        <taxon>Alphaproteobacteria</taxon>
        <taxon>Rhodobacterales</taxon>
        <taxon>Roseobacteraceae</taxon>
        <taxon>Donghicola</taxon>
    </lineage>
</organism>
<feature type="transmembrane region" description="Helical" evidence="5">
    <location>
        <begin position="32"/>
        <end position="50"/>
    </location>
</feature>